<evidence type="ECO:0000256" key="8">
    <source>
        <dbReference type="RuleBase" id="RU365045"/>
    </source>
</evidence>
<dbReference type="Gene3D" id="3.40.630.30">
    <property type="match status" value="1"/>
</dbReference>
<dbReference type="InterPro" id="IPR016181">
    <property type="entry name" value="Acyl_CoA_acyltransferase"/>
</dbReference>
<dbReference type="GO" id="GO:0019491">
    <property type="term" value="P:ectoine biosynthetic process"/>
    <property type="evidence" value="ECO:0007669"/>
    <property type="project" value="UniProtKB-UniPathway"/>
</dbReference>
<feature type="region of interest" description="Disordered" evidence="9">
    <location>
        <begin position="1"/>
        <end position="26"/>
    </location>
</feature>
<dbReference type="GO" id="GO:0033816">
    <property type="term" value="F:diaminobutyrate acetyltransferase activity"/>
    <property type="evidence" value="ECO:0007669"/>
    <property type="project" value="UniProtKB-EC"/>
</dbReference>
<dbReference type="Pfam" id="PF00583">
    <property type="entry name" value="Acetyltransf_1"/>
    <property type="match status" value="1"/>
</dbReference>
<reference evidence="12" key="1">
    <citation type="submission" date="2015-12" db="EMBL/GenBank/DDBJ databases">
        <title>FDA dAtabase for Regulatory Grade micrObial Sequences (FDA-ARGOS): Supporting development and validation of Infectious Disease Dx tests.</title>
        <authorList>
            <person name="Case J."/>
            <person name="Tallon L."/>
            <person name="Sadzewicz L."/>
            <person name="Sengamalay N."/>
            <person name="Ott S."/>
            <person name="Godinez A."/>
            <person name="Nagaraj S."/>
            <person name="Nadendla S."/>
            <person name="Sichtig H."/>
        </authorList>
    </citation>
    <scope>NUCLEOTIDE SEQUENCE [LARGE SCALE GENOMIC DNA]</scope>
    <source>
        <strain evidence="12">FDAARGOS_147</strain>
    </source>
</reference>
<dbReference type="InterPro" id="IPR000182">
    <property type="entry name" value="GNAT_dom"/>
</dbReference>
<accession>A0A0X8NXR7</accession>
<evidence type="ECO:0000259" key="10">
    <source>
        <dbReference type="PROSITE" id="PS51186"/>
    </source>
</evidence>
<dbReference type="CDD" id="cd04301">
    <property type="entry name" value="NAT_SF"/>
    <property type="match status" value="1"/>
</dbReference>
<dbReference type="SUPFAM" id="SSF55729">
    <property type="entry name" value="Acyl-CoA N-acyltransferases (Nat)"/>
    <property type="match status" value="1"/>
</dbReference>
<feature type="compositionally biased region" description="Polar residues" evidence="9">
    <location>
        <begin position="1"/>
        <end position="15"/>
    </location>
</feature>
<dbReference type="NCBIfam" id="TIGR02406">
    <property type="entry name" value="ectoine_EctA"/>
    <property type="match status" value="1"/>
</dbReference>
<dbReference type="RefSeq" id="WP_061071887.1">
    <property type="nucleotide sequence ID" value="NZ_CP014060.2"/>
</dbReference>
<comment type="similarity">
    <text evidence="2 8">Belongs to the acetyltransferase family. EctA subfamily.</text>
</comment>
<feature type="domain" description="N-acetyltransferase" evidence="10">
    <location>
        <begin position="25"/>
        <end position="180"/>
    </location>
</feature>
<sequence>MRTNELNDTPTNSSAVAPAAGSKTHLLREPRRKDGAAIHQLIAECPPLDLNSLYAYLLLCEHNRGTCVLAESAGGRIDGFISAYVLADRPDVLFVWQVAVHTRARGQRLGRAMLRALLQREGLAHVRHLETTVAPDNQASRRTFAGLAGELGAHVSEQPFFDRQLFGGADHDDEMLLRIGPFTLPAP</sequence>
<evidence type="ECO:0000256" key="2">
    <source>
        <dbReference type="ARBA" id="ARBA00010712"/>
    </source>
</evidence>
<dbReference type="PROSITE" id="PS51186">
    <property type="entry name" value="GNAT"/>
    <property type="match status" value="1"/>
</dbReference>
<dbReference type="InterPro" id="IPR012772">
    <property type="entry name" value="Ectoine_EctA"/>
</dbReference>
<comment type="pathway">
    <text evidence="1 8">Amine and polyamine biosynthesis; ectoine biosynthesis; L-ectoine from L-aspartate 4-semialdehyde: step 2/3.</text>
</comment>
<keyword evidence="5 8" id="KW-0808">Transferase</keyword>
<dbReference type="EMBL" id="CP014060">
    <property type="protein sequence ID" value="AMG36194.1"/>
    <property type="molecule type" value="Genomic_DNA"/>
</dbReference>
<proteinExistence type="inferred from homology"/>
<dbReference type="Proteomes" id="UP000060602">
    <property type="component" value="Chromosome"/>
</dbReference>
<evidence type="ECO:0000256" key="5">
    <source>
        <dbReference type="ARBA" id="ARBA00022679"/>
    </source>
</evidence>
<protein>
    <recommendedName>
        <fullName evidence="4 8">L-2,4-diaminobutyric acid acetyltransferase</fullName>
        <shortName evidence="8">DABA acetyltransferase</shortName>
        <ecNumber evidence="3 8">2.3.1.178</ecNumber>
    </recommendedName>
</protein>
<organism evidence="11 12">
    <name type="scientific">Alcaligenes xylosoxydans xylosoxydans</name>
    <name type="common">Achromobacter xylosoxidans</name>
    <dbReference type="NCBI Taxonomy" id="85698"/>
    <lineage>
        <taxon>Bacteria</taxon>
        <taxon>Pseudomonadati</taxon>
        <taxon>Pseudomonadota</taxon>
        <taxon>Betaproteobacteria</taxon>
        <taxon>Burkholderiales</taxon>
        <taxon>Alcaligenaceae</taxon>
        <taxon>Achromobacter</taxon>
    </lineage>
</organism>
<dbReference type="AlphaFoldDB" id="A0A0X8NXR7"/>
<keyword evidence="6 8" id="KW-0012">Acyltransferase</keyword>
<evidence type="ECO:0000256" key="6">
    <source>
        <dbReference type="ARBA" id="ARBA00023315"/>
    </source>
</evidence>
<evidence type="ECO:0000256" key="1">
    <source>
        <dbReference type="ARBA" id="ARBA00004978"/>
    </source>
</evidence>
<gene>
    <name evidence="8 11" type="primary">ectA</name>
    <name evidence="11" type="ORF">AL504_09205</name>
</gene>
<comment type="catalytic activity">
    <reaction evidence="7 8">
        <text>L-2,4-diaminobutanoate + acetyl-CoA = (2S)-4-acetamido-2-aminobutanoate + CoA + H(+)</text>
        <dbReference type="Rhea" id="RHEA:16901"/>
        <dbReference type="ChEBI" id="CHEBI:15378"/>
        <dbReference type="ChEBI" id="CHEBI:57287"/>
        <dbReference type="ChEBI" id="CHEBI:57288"/>
        <dbReference type="ChEBI" id="CHEBI:58761"/>
        <dbReference type="ChEBI" id="CHEBI:58929"/>
        <dbReference type="EC" id="2.3.1.178"/>
    </reaction>
</comment>
<evidence type="ECO:0000313" key="12">
    <source>
        <dbReference type="Proteomes" id="UP000060602"/>
    </source>
</evidence>
<evidence type="ECO:0000256" key="3">
    <source>
        <dbReference type="ARBA" id="ARBA00012355"/>
    </source>
</evidence>
<dbReference type="EC" id="2.3.1.178" evidence="3 8"/>
<evidence type="ECO:0000256" key="4">
    <source>
        <dbReference type="ARBA" id="ARBA00017935"/>
    </source>
</evidence>
<comment type="function">
    <text evidence="8">Catalyzes the acetylation of L-2,4-diaminobutyrate (DABA) to gamma-N-acetyl-alpha,gamma-diaminobutyric acid (ADABA) with acetyl coenzyme A.</text>
</comment>
<evidence type="ECO:0000313" key="11">
    <source>
        <dbReference type="EMBL" id="AMG36194.1"/>
    </source>
</evidence>
<evidence type="ECO:0000256" key="7">
    <source>
        <dbReference type="ARBA" id="ARBA00048924"/>
    </source>
</evidence>
<dbReference type="UniPathway" id="UPA00067">
    <property type="reaction ID" value="UER00122"/>
</dbReference>
<name>A0A0X8NXR7_ALCXX</name>
<evidence type="ECO:0000256" key="9">
    <source>
        <dbReference type="SAM" id="MobiDB-lite"/>
    </source>
</evidence>